<dbReference type="Pfam" id="PF00698">
    <property type="entry name" value="Acyl_transf_1"/>
    <property type="match status" value="1"/>
</dbReference>
<accession>A0A564TDZ4</accession>
<evidence type="ECO:0000259" key="5">
    <source>
        <dbReference type="SMART" id="SM00827"/>
    </source>
</evidence>
<evidence type="ECO:0000256" key="3">
    <source>
        <dbReference type="ARBA" id="ARBA00023315"/>
    </source>
</evidence>
<evidence type="ECO:0000256" key="2">
    <source>
        <dbReference type="ARBA" id="ARBA00022679"/>
    </source>
</evidence>
<organism evidence="6 7">
    <name type="scientific">Streptococcus vestibularis</name>
    <dbReference type="NCBI Taxonomy" id="1343"/>
    <lineage>
        <taxon>Bacteria</taxon>
        <taxon>Bacillati</taxon>
        <taxon>Bacillota</taxon>
        <taxon>Bacilli</taxon>
        <taxon>Lactobacillales</taxon>
        <taxon>Streptococcaceae</taxon>
        <taxon>Streptococcus</taxon>
    </lineage>
</organism>
<dbReference type="InterPro" id="IPR016035">
    <property type="entry name" value="Acyl_Trfase/lysoPLipase"/>
</dbReference>
<reference evidence="6 7" key="1">
    <citation type="submission" date="2019-07" db="EMBL/GenBank/DDBJ databases">
        <authorList>
            <person name="Hibberd C M."/>
            <person name="Gehrig L. J."/>
            <person name="Chang H.-W."/>
            <person name="Venkatesh S."/>
        </authorList>
    </citation>
    <scope>NUCLEOTIDE SEQUENCE [LARGE SCALE GENOMIC DNA]</scope>
    <source>
        <strain evidence="6">Streptococcus_salivarius_SS_Bg39</strain>
    </source>
</reference>
<keyword evidence="3 6" id="KW-0012">Acyltransferase</keyword>
<dbReference type="Gene3D" id="3.30.70.250">
    <property type="entry name" value="Malonyl-CoA ACP transacylase, ACP-binding"/>
    <property type="match status" value="1"/>
</dbReference>
<dbReference type="GO" id="GO:0004314">
    <property type="term" value="F:[acyl-carrier-protein] S-malonyltransferase activity"/>
    <property type="evidence" value="ECO:0007669"/>
    <property type="project" value="UniProtKB-EC"/>
</dbReference>
<dbReference type="Proteomes" id="UP000380217">
    <property type="component" value="Unassembled WGS sequence"/>
</dbReference>
<dbReference type="InterPro" id="IPR001227">
    <property type="entry name" value="Ac_transferase_dom_sf"/>
</dbReference>
<evidence type="ECO:0000313" key="6">
    <source>
        <dbReference type="EMBL" id="VUX05334.1"/>
    </source>
</evidence>
<proteinExistence type="predicted"/>
<sequence>MINNAAIFPGQGNLSLEKFRKLIGENLEAQRILNKAMNTIGKKSEDFFQGDVQNSTYNSQILTFLSSYIFFQIFKRDVQDKFYMYAGHSLGEITALVCADVVTFDEGLLYVNERAKAMEECTTDKLGGMTAVFHNDLNLLEKLSKQFEVGISNYNSKKQIVFSGNLENLNKLEFELQEKSIPFKRLKVAGAFHSNLMKKASESLGKIRLNYNSDNIDRVFSSALGRFYNKEDNLTRILSEQIVMPVQWNVVINQMKENNITNIIEFGTQPVLKKFFNSSYPSVFDIVSSCDEDYENIYIKNSSNFYLKFLKKIISIAVCSKNNSDDLKGFEEYRNIYQNLLQKCDDFISNDSIVDVSTCQLFYDTLFSKLLLLKSVPESEIIGRKNELKENFHIGGLKWEF</sequence>
<gene>
    <name evidence="6" type="primary">fenF</name>
    <name evidence="6" type="ORF">SSSS39_01680</name>
</gene>
<dbReference type="SMART" id="SM00827">
    <property type="entry name" value="PKS_AT"/>
    <property type="match status" value="1"/>
</dbReference>
<dbReference type="AlphaFoldDB" id="A0A564TDZ4"/>
<feature type="domain" description="Malonyl-CoA:ACP transacylase (MAT)" evidence="5">
    <location>
        <begin position="7"/>
        <end position="294"/>
    </location>
</feature>
<dbReference type="SUPFAM" id="SSF55048">
    <property type="entry name" value="Probable ACP-binding domain of malonyl-CoA ACP transacylase"/>
    <property type="match status" value="1"/>
</dbReference>
<dbReference type="PANTHER" id="PTHR42681:SF1">
    <property type="entry name" value="MALONYL-COA-ACYL CARRIER PROTEIN TRANSACYLASE, MITOCHONDRIAL"/>
    <property type="match status" value="1"/>
</dbReference>
<evidence type="ECO:0000256" key="1">
    <source>
        <dbReference type="ARBA" id="ARBA00013258"/>
    </source>
</evidence>
<keyword evidence="2 6" id="KW-0808">Transferase</keyword>
<dbReference type="RefSeq" id="WP_154864664.1">
    <property type="nucleotide sequence ID" value="NZ_CABHNJ010000029.1"/>
</dbReference>
<dbReference type="EC" id="2.3.1.39" evidence="1"/>
<dbReference type="PANTHER" id="PTHR42681">
    <property type="entry name" value="MALONYL-COA-ACYL CARRIER PROTEIN TRANSACYLASE, MITOCHONDRIAL"/>
    <property type="match status" value="1"/>
</dbReference>
<dbReference type="Gene3D" id="3.40.366.10">
    <property type="entry name" value="Malonyl-Coenzyme A Acyl Carrier Protein, domain 2"/>
    <property type="match status" value="1"/>
</dbReference>
<evidence type="ECO:0000313" key="7">
    <source>
        <dbReference type="Proteomes" id="UP000380217"/>
    </source>
</evidence>
<dbReference type="InterPro" id="IPR016036">
    <property type="entry name" value="Malonyl_transacylase_ACP-bd"/>
</dbReference>
<dbReference type="GO" id="GO:0006633">
    <property type="term" value="P:fatty acid biosynthetic process"/>
    <property type="evidence" value="ECO:0007669"/>
    <property type="project" value="TreeGrafter"/>
</dbReference>
<dbReference type="SUPFAM" id="SSF52151">
    <property type="entry name" value="FabD/lysophospholipase-like"/>
    <property type="match status" value="1"/>
</dbReference>
<dbReference type="EMBL" id="CABHNJ010000029">
    <property type="protein sequence ID" value="VUX05334.1"/>
    <property type="molecule type" value="Genomic_DNA"/>
</dbReference>
<dbReference type="InterPro" id="IPR014043">
    <property type="entry name" value="Acyl_transferase_dom"/>
</dbReference>
<comment type="catalytic activity">
    <reaction evidence="4">
        <text>holo-[ACP] + malonyl-CoA = malonyl-[ACP] + CoA</text>
        <dbReference type="Rhea" id="RHEA:41792"/>
        <dbReference type="Rhea" id="RHEA-COMP:9623"/>
        <dbReference type="Rhea" id="RHEA-COMP:9685"/>
        <dbReference type="ChEBI" id="CHEBI:57287"/>
        <dbReference type="ChEBI" id="CHEBI:57384"/>
        <dbReference type="ChEBI" id="CHEBI:64479"/>
        <dbReference type="ChEBI" id="CHEBI:78449"/>
        <dbReference type="EC" id="2.3.1.39"/>
    </reaction>
</comment>
<dbReference type="InterPro" id="IPR050858">
    <property type="entry name" value="Mal-CoA-ACP_Trans/PKS_FabD"/>
</dbReference>
<evidence type="ECO:0000256" key="4">
    <source>
        <dbReference type="ARBA" id="ARBA00048462"/>
    </source>
</evidence>
<name>A0A564TDZ4_STRVE</name>
<protein>
    <recommendedName>
        <fullName evidence="1">[acyl-carrier-protein] S-malonyltransferase</fullName>
        <ecNumber evidence="1">2.3.1.39</ecNumber>
    </recommendedName>
</protein>